<evidence type="ECO:0000313" key="2">
    <source>
        <dbReference type="EMBL" id="CDJ36519.1"/>
    </source>
</evidence>
<protein>
    <submittedName>
        <fullName evidence="2">Uncharacterized protein</fullName>
    </submittedName>
</protein>
<feature type="compositionally biased region" description="Low complexity" evidence="1">
    <location>
        <begin position="178"/>
        <end position="187"/>
    </location>
</feature>
<dbReference type="RefSeq" id="XP_037878807.1">
    <property type="nucleotide sequence ID" value="XM_038022953.1"/>
</dbReference>
<feature type="region of interest" description="Disordered" evidence="1">
    <location>
        <begin position="174"/>
        <end position="204"/>
    </location>
</feature>
<evidence type="ECO:0000256" key="1">
    <source>
        <dbReference type="SAM" id="MobiDB-lite"/>
    </source>
</evidence>
<sequence>MPLRSLASRLRSALTPLVAERLKEQEEKVQKLLAYAERQDVVSKERRLLETLRHCNPVAARDRTLVSATLGLLPQSRPGSFICGVSLVCFKASVYGEAAALLADPGQFFKTPEDICRLITAIQRLRWRLAVRIIMHVHPTLLWLQRRAYLMRKINHACTPDSTMASAESLFDEENQGSSSHCSSQDTSTEKAYSDAPKGKGPASDFNSPWYKSIGAYNAAAGPTNLAQVPSGAVGSRNSKGSFVPATSKREEHAFENT</sequence>
<dbReference type="OrthoDB" id="331205at2759"/>
<keyword evidence="3" id="KW-1185">Reference proteome</keyword>
<gene>
    <name evidence="2" type="ORF">EMH_0088830</name>
</gene>
<name>U6KEZ6_9EIME</name>
<dbReference type="EMBL" id="HG736160">
    <property type="protein sequence ID" value="CDJ36519.1"/>
    <property type="molecule type" value="Genomic_DNA"/>
</dbReference>
<organism evidence="2 3">
    <name type="scientific">Eimeria mitis</name>
    <dbReference type="NCBI Taxonomy" id="44415"/>
    <lineage>
        <taxon>Eukaryota</taxon>
        <taxon>Sar</taxon>
        <taxon>Alveolata</taxon>
        <taxon>Apicomplexa</taxon>
        <taxon>Conoidasida</taxon>
        <taxon>Coccidia</taxon>
        <taxon>Eucoccidiorida</taxon>
        <taxon>Eimeriorina</taxon>
        <taxon>Eimeriidae</taxon>
        <taxon>Eimeria</taxon>
    </lineage>
</organism>
<evidence type="ECO:0000313" key="3">
    <source>
        <dbReference type="Proteomes" id="UP000030744"/>
    </source>
</evidence>
<proteinExistence type="predicted"/>
<dbReference type="Proteomes" id="UP000030744">
    <property type="component" value="Unassembled WGS sequence"/>
</dbReference>
<reference evidence="2" key="2">
    <citation type="submission" date="2013-10" db="EMBL/GenBank/DDBJ databases">
        <authorList>
            <person name="Aslett M."/>
        </authorList>
    </citation>
    <scope>NUCLEOTIDE SEQUENCE [LARGE SCALE GENOMIC DNA]</scope>
    <source>
        <strain evidence="2">Houghton</strain>
    </source>
</reference>
<dbReference type="GeneID" id="60404484"/>
<feature type="compositionally biased region" description="Basic and acidic residues" evidence="1">
    <location>
        <begin position="248"/>
        <end position="258"/>
    </location>
</feature>
<dbReference type="AlphaFoldDB" id="U6KEZ6"/>
<reference evidence="2" key="1">
    <citation type="submission" date="2013-10" db="EMBL/GenBank/DDBJ databases">
        <title>Genomic analysis of the causative agents of coccidiosis in chickens.</title>
        <authorList>
            <person name="Reid A.J."/>
            <person name="Blake D."/>
            <person name="Billington K."/>
            <person name="Browne H."/>
            <person name="Dunn M."/>
            <person name="Hung S."/>
            <person name="Kawahara F."/>
            <person name="Miranda-Saavedra D."/>
            <person name="Mourier T."/>
            <person name="Nagra H."/>
            <person name="Otto T.D."/>
            <person name="Rawlings N."/>
            <person name="Sanchez A."/>
            <person name="Sanders M."/>
            <person name="Subramaniam C."/>
            <person name="Tay Y."/>
            <person name="Dear P."/>
            <person name="Doerig C."/>
            <person name="Gruber A."/>
            <person name="Parkinson J."/>
            <person name="Shirley M."/>
            <person name="Wan K.L."/>
            <person name="Berriman M."/>
            <person name="Tomley F."/>
            <person name="Pain A."/>
        </authorList>
    </citation>
    <scope>NUCLEOTIDE SEQUENCE [LARGE SCALE GENOMIC DNA]</scope>
    <source>
        <strain evidence="2">Houghton</strain>
    </source>
</reference>
<feature type="region of interest" description="Disordered" evidence="1">
    <location>
        <begin position="225"/>
        <end position="258"/>
    </location>
</feature>
<dbReference type="VEuPathDB" id="ToxoDB:EMH_0088830"/>
<accession>U6KEZ6</accession>